<evidence type="ECO:0000313" key="3">
    <source>
        <dbReference type="EMBL" id="NWS93176.1"/>
    </source>
</evidence>
<dbReference type="GO" id="GO:0008270">
    <property type="term" value="F:zinc ion binding"/>
    <property type="evidence" value="ECO:0007669"/>
    <property type="project" value="UniProtKB-KW"/>
</dbReference>
<evidence type="ECO:0000313" key="4">
    <source>
        <dbReference type="Proteomes" id="UP000523146"/>
    </source>
</evidence>
<sequence>LAAALAAIKGSSESVEVCYGCGKPGHLKRDCLAVKGHKSKAPTLCPWCCKGWHFANKCHSKYDSEGYVIQGNWSQNAGWRCCAPTQIARLPPWMPSQVGQVSHAVSPQVIA</sequence>
<feature type="non-terminal residue" evidence="3">
    <location>
        <position position="111"/>
    </location>
</feature>
<dbReference type="InterPro" id="IPR036875">
    <property type="entry name" value="Znf_CCHC_sf"/>
</dbReference>
<comment type="caution">
    <text evidence="3">The sequence shown here is derived from an EMBL/GenBank/DDBJ whole genome shotgun (WGS) entry which is preliminary data.</text>
</comment>
<dbReference type="InterPro" id="IPR001878">
    <property type="entry name" value="Znf_CCHC"/>
</dbReference>
<organism evidence="3 4">
    <name type="scientific">Toxostoma redivivum</name>
    <name type="common">California thrasher</name>
    <dbReference type="NCBI Taxonomy" id="99882"/>
    <lineage>
        <taxon>Eukaryota</taxon>
        <taxon>Metazoa</taxon>
        <taxon>Chordata</taxon>
        <taxon>Craniata</taxon>
        <taxon>Vertebrata</taxon>
        <taxon>Euteleostomi</taxon>
        <taxon>Archelosauria</taxon>
        <taxon>Archosauria</taxon>
        <taxon>Dinosauria</taxon>
        <taxon>Saurischia</taxon>
        <taxon>Theropoda</taxon>
        <taxon>Coelurosauria</taxon>
        <taxon>Aves</taxon>
        <taxon>Neognathae</taxon>
        <taxon>Neoaves</taxon>
        <taxon>Telluraves</taxon>
        <taxon>Australaves</taxon>
        <taxon>Passeriformes</taxon>
        <taxon>Mimidae</taxon>
        <taxon>Toxostoma</taxon>
    </lineage>
</organism>
<dbReference type="Gene3D" id="4.10.60.10">
    <property type="entry name" value="Zinc finger, CCHC-type"/>
    <property type="match status" value="1"/>
</dbReference>
<dbReference type="SMART" id="SM00343">
    <property type="entry name" value="ZnF_C2HC"/>
    <property type="match status" value="1"/>
</dbReference>
<dbReference type="Pfam" id="PF14787">
    <property type="entry name" value="zf-CCHC_5"/>
    <property type="match status" value="1"/>
</dbReference>
<accession>A0A7K5JH23</accession>
<keyword evidence="1" id="KW-0479">Metal-binding</keyword>
<dbReference type="Proteomes" id="UP000523146">
    <property type="component" value="Unassembled WGS sequence"/>
</dbReference>
<dbReference type="AlphaFoldDB" id="A0A7K5JH23"/>
<proteinExistence type="predicted"/>
<keyword evidence="1" id="KW-0862">Zinc</keyword>
<dbReference type="PANTHER" id="PTHR40389">
    <property type="entry name" value="ENDOGENOUS RETROVIRUS GROUP K MEMBER 24 GAG POLYPROTEIN-RELATED"/>
    <property type="match status" value="1"/>
</dbReference>
<dbReference type="Pfam" id="PF00098">
    <property type="entry name" value="zf-CCHC"/>
    <property type="match status" value="1"/>
</dbReference>
<dbReference type="PANTHER" id="PTHR40389:SF3">
    <property type="entry name" value="IGE-BINDING PROTEIN"/>
    <property type="match status" value="1"/>
</dbReference>
<dbReference type="EMBL" id="VXBI01014848">
    <property type="protein sequence ID" value="NWS93176.1"/>
    <property type="molecule type" value="Genomic_DNA"/>
</dbReference>
<evidence type="ECO:0000259" key="2">
    <source>
        <dbReference type="PROSITE" id="PS50158"/>
    </source>
</evidence>
<feature type="non-terminal residue" evidence="3">
    <location>
        <position position="1"/>
    </location>
</feature>
<dbReference type="PROSITE" id="PS50158">
    <property type="entry name" value="ZF_CCHC"/>
    <property type="match status" value="1"/>
</dbReference>
<evidence type="ECO:0000256" key="1">
    <source>
        <dbReference type="PROSITE-ProRule" id="PRU00047"/>
    </source>
</evidence>
<dbReference type="GO" id="GO:0003676">
    <property type="term" value="F:nucleic acid binding"/>
    <property type="evidence" value="ECO:0007669"/>
    <property type="project" value="InterPro"/>
</dbReference>
<keyword evidence="1" id="KW-0863">Zinc-finger</keyword>
<keyword evidence="4" id="KW-1185">Reference proteome</keyword>
<dbReference type="SUPFAM" id="SSF57756">
    <property type="entry name" value="Retrovirus zinc finger-like domains"/>
    <property type="match status" value="1"/>
</dbReference>
<feature type="domain" description="CCHC-type" evidence="2">
    <location>
        <begin position="18"/>
        <end position="31"/>
    </location>
</feature>
<protein>
    <submittedName>
        <fullName evidence="3">GAK5 protein</fullName>
    </submittedName>
</protein>
<dbReference type="InterPro" id="IPR050195">
    <property type="entry name" value="Primate_lentivir_Gag_pol-like"/>
</dbReference>
<gene>
    <name evidence="3" type="primary">Ervk5_3</name>
    <name evidence="3" type="ORF">TOXRED_R15744</name>
</gene>
<reference evidence="3 4" key="1">
    <citation type="submission" date="2019-09" db="EMBL/GenBank/DDBJ databases">
        <title>Bird 10,000 Genomes (B10K) Project - Family phase.</title>
        <authorList>
            <person name="Zhang G."/>
        </authorList>
    </citation>
    <scope>NUCLEOTIDE SEQUENCE [LARGE SCALE GENOMIC DNA]</scope>
    <source>
        <strain evidence="3">B10K-DU-002-15</strain>
        <tissue evidence="3">Muscle</tissue>
    </source>
</reference>
<name>A0A7K5JH23_TOXRE</name>